<dbReference type="EMBL" id="AP026073">
    <property type="protein sequence ID" value="BDM71708.1"/>
    <property type="molecule type" value="Genomic_DNA"/>
</dbReference>
<dbReference type="Pfam" id="PF13527">
    <property type="entry name" value="Acetyltransf_9"/>
    <property type="match status" value="1"/>
</dbReference>
<reference evidence="3" key="1">
    <citation type="submission" date="2022-06" db="EMBL/GenBank/DDBJ databases">
        <title>Complete genome sequence of Streptomyces nigrescens HEK616.</title>
        <authorList>
            <person name="Asamizu S."/>
            <person name="Onaka H."/>
        </authorList>
    </citation>
    <scope>NUCLEOTIDE SEQUENCE</scope>
    <source>
        <strain evidence="3">HEK616</strain>
    </source>
</reference>
<dbReference type="CDD" id="cd04301">
    <property type="entry name" value="NAT_SF"/>
    <property type="match status" value="1"/>
</dbReference>
<organism evidence="3 4">
    <name type="scientific">Streptomyces nigrescens</name>
    <dbReference type="NCBI Taxonomy" id="1920"/>
    <lineage>
        <taxon>Bacteria</taxon>
        <taxon>Bacillati</taxon>
        <taxon>Actinomycetota</taxon>
        <taxon>Actinomycetes</taxon>
        <taxon>Kitasatosporales</taxon>
        <taxon>Streptomycetaceae</taxon>
        <taxon>Streptomyces</taxon>
    </lineage>
</organism>
<feature type="region of interest" description="Disordered" evidence="1">
    <location>
        <begin position="1"/>
        <end position="29"/>
    </location>
</feature>
<dbReference type="InterPro" id="IPR000182">
    <property type="entry name" value="GNAT_dom"/>
</dbReference>
<evidence type="ECO:0000256" key="1">
    <source>
        <dbReference type="SAM" id="MobiDB-lite"/>
    </source>
</evidence>
<evidence type="ECO:0000313" key="3">
    <source>
        <dbReference type="EMBL" id="BDM71708.1"/>
    </source>
</evidence>
<name>A0ABM7ZZD2_STRNI</name>
<accession>A0ABM7ZZD2</accession>
<protein>
    <submittedName>
        <fullName evidence="3">Aminoglycoside N-acetyltransferase AAC(2')-Ie</fullName>
    </submittedName>
</protein>
<proteinExistence type="predicted"/>
<dbReference type="Proteomes" id="UP001059597">
    <property type="component" value="Chromosome"/>
</dbReference>
<keyword evidence="4" id="KW-1185">Reference proteome</keyword>
<sequence>MTDAAPAPEPTTGTSTSHSPAPGGDLTTGRMPAVRVAHTADLDAATLEAVRALLYDVFDDMTGEDWDHALGGLHALAYEDGELVGHASVIQRRLLHGGRALRCGYVEGVGVRADRRGRGHGAAMMAALERVIRKAYDLGALGASDEAAAFYAARGWQQWRGRSWTLTPSGVRRTADEDDCLYVLPTPAATLDLDSDLTCDWRDGDVW</sequence>
<evidence type="ECO:0000313" key="4">
    <source>
        <dbReference type="Proteomes" id="UP001059597"/>
    </source>
</evidence>
<evidence type="ECO:0000259" key="2">
    <source>
        <dbReference type="PROSITE" id="PS51186"/>
    </source>
</evidence>
<dbReference type="SUPFAM" id="SSF55729">
    <property type="entry name" value="Acyl-CoA N-acyltransferases (Nat)"/>
    <property type="match status" value="1"/>
</dbReference>
<gene>
    <name evidence="3" type="primary">aac</name>
    <name evidence="3" type="ORF">HEK616_51950</name>
</gene>
<dbReference type="InterPro" id="IPR016181">
    <property type="entry name" value="Acyl_CoA_acyltransferase"/>
</dbReference>
<dbReference type="PROSITE" id="PS51186">
    <property type="entry name" value="GNAT"/>
    <property type="match status" value="1"/>
</dbReference>
<dbReference type="Gene3D" id="3.40.630.30">
    <property type="match status" value="1"/>
</dbReference>
<feature type="domain" description="N-acetyltransferase" evidence="2">
    <location>
        <begin position="37"/>
        <end position="187"/>
    </location>
</feature>